<evidence type="ECO:0000313" key="3">
    <source>
        <dbReference type="Proteomes" id="UP000198660"/>
    </source>
</evidence>
<proteinExistence type="predicted"/>
<protein>
    <submittedName>
        <fullName evidence="2">Uncharacterized protein</fullName>
    </submittedName>
</protein>
<feature type="signal peptide" evidence="1">
    <location>
        <begin position="1"/>
        <end position="26"/>
    </location>
</feature>
<name>A0A1I6P7M0_9BACL</name>
<dbReference type="RefSeq" id="WP_091833060.1">
    <property type="nucleotide sequence ID" value="NZ_FPAA01000001.1"/>
</dbReference>
<evidence type="ECO:0000256" key="1">
    <source>
        <dbReference type="SAM" id="SignalP"/>
    </source>
</evidence>
<sequence length="176" mass="20006">MKRKLFLIAFTIMLSASLLGFNQVSYADQASTPKHIEQKDGSTYYEYWKVYKKKSISRVGGKWHLGVTAWGAGTVKLSKKISVANKVTGTVNVSYSKLTAALGYDVTKTNSTTASFSTYAKTGQKVGIYWKPVYSRWKVTQRKYIHSDHSTIPVDKYAKCYPRKYHHLSYKPKILN</sequence>
<keyword evidence="3" id="KW-1185">Reference proteome</keyword>
<evidence type="ECO:0000313" key="2">
    <source>
        <dbReference type="EMBL" id="SFS36187.1"/>
    </source>
</evidence>
<dbReference type="EMBL" id="FPAA01000001">
    <property type="protein sequence ID" value="SFS36187.1"/>
    <property type="molecule type" value="Genomic_DNA"/>
</dbReference>
<dbReference type="Proteomes" id="UP000198660">
    <property type="component" value="Unassembled WGS sequence"/>
</dbReference>
<reference evidence="3" key="1">
    <citation type="submission" date="2016-10" db="EMBL/GenBank/DDBJ databases">
        <authorList>
            <person name="Varghese N."/>
            <person name="Submissions S."/>
        </authorList>
    </citation>
    <scope>NUCLEOTIDE SEQUENCE [LARGE SCALE GENOMIC DNA]</scope>
    <source>
        <strain evidence="3">DSM 45789</strain>
    </source>
</reference>
<feature type="chain" id="PRO_5039188890" evidence="1">
    <location>
        <begin position="27"/>
        <end position="176"/>
    </location>
</feature>
<dbReference type="AlphaFoldDB" id="A0A1I6P7M0"/>
<organism evidence="2 3">
    <name type="scientific">Marininema halotolerans</name>
    <dbReference type="NCBI Taxonomy" id="1155944"/>
    <lineage>
        <taxon>Bacteria</taxon>
        <taxon>Bacillati</taxon>
        <taxon>Bacillota</taxon>
        <taxon>Bacilli</taxon>
        <taxon>Bacillales</taxon>
        <taxon>Thermoactinomycetaceae</taxon>
        <taxon>Marininema</taxon>
    </lineage>
</organism>
<accession>A0A1I6P7M0</accession>
<keyword evidence="1" id="KW-0732">Signal</keyword>
<gene>
    <name evidence="2" type="ORF">SAMN05444972_101412</name>
</gene>